<dbReference type="AlphaFoldDB" id="A0A7K0DAX4"/>
<dbReference type="InterPro" id="IPR024516">
    <property type="entry name" value="Mce_C"/>
</dbReference>
<dbReference type="PANTHER" id="PTHR33371">
    <property type="entry name" value="INTERMEMBRANE PHOSPHOLIPID TRANSPORT SYSTEM BINDING PROTEIN MLAD-RELATED"/>
    <property type="match status" value="1"/>
</dbReference>
<gene>
    <name evidence="4" type="primary">lprN_4</name>
    <name evidence="4" type="ORF">NRB20_60600</name>
</gene>
<organism evidence="4 5">
    <name type="scientific">Nocardia macrotermitis</name>
    <dbReference type="NCBI Taxonomy" id="2585198"/>
    <lineage>
        <taxon>Bacteria</taxon>
        <taxon>Bacillati</taxon>
        <taxon>Actinomycetota</taxon>
        <taxon>Actinomycetes</taxon>
        <taxon>Mycobacteriales</taxon>
        <taxon>Nocardiaceae</taxon>
        <taxon>Nocardia</taxon>
    </lineage>
</organism>
<dbReference type="EMBL" id="WEGK01000016">
    <property type="protein sequence ID" value="MQY22936.1"/>
    <property type="molecule type" value="Genomic_DNA"/>
</dbReference>
<dbReference type="Pfam" id="PF02470">
    <property type="entry name" value="MlaD"/>
    <property type="match status" value="1"/>
</dbReference>
<protein>
    <submittedName>
        <fullName evidence="4">Lipoprotein LprN</fullName>
    </submittedName>
</protein>
<feature type="domain" description="Mce/MlaD" evidence="2">
    <location>
        <begin position="71"/>
        <end position="144"/>
    </location>
</feature>
<feature type="region of interest" description="Disordered" evidence="1">
    <location>
        <begin position="1"/>
        <end position="28"/>
    </location>
</feature>
<evidence type="ECO:0000259" key="2">
    <source>
        <dbReference type="Pfam" id="PF02470"/>
    </source>
</evidence>
<dbReference type="Proteomes" id="UP000438448">
    <property type="component" value="Unassembled WGS sequence"/>
</dbReference>
<evidence type="ECO:0000313" key="4">
    <source>
        <dbReference type="EMBL" id="MQY22936.1"/>
    </source>
</evidence>
<keyword evidence="4" id="KW-0449">Lipoprotein</keyword>
<dbReference type="PANTHER" id="PTHR33371:SF15">
    <property type="entry name" value="LIPOPROTEIN LPRN"/>
    <property type="match status" value="1"/>
</dbReference>
<reference evidence="4 5" key="1">
    <citation type="submission" date="2019-10" db="EMBL/GenBank/DDBJ databases">
        <title>Nocardia macrotermitis sp. nov. and Nocardia aurantia sp. nov., isolated from the gut of fungus growing-termite Macrotermes natalensis.</title>
        <authorList>
            <person name="Benndorf R."/>
            <person name="Schwitalla J."/>
            <person name="Martin K."/>
            <person name="De Beer W."/>
            <person name="Kaster A.-K."/>
            <person name="Vollmers J."/>
            <person name="Poulsen M."/>
            <person name="Beemelmanns C."/>
        </authorList>
    </citation>
    <scope>NUCLEOTIDE SEQUENCE [LARGE SCALE GENOMIC DNA]</scope>
    <source>
        <strain evidence="4 5">RB20</strain>
    </source>
</reference>
<dbReference type="GO" id="GO:0005576">
    <property type="term" value="C:extracellular region"/>
    <property type="evidence" value="ECO:0007669"/>
    <property type="project" value="TreeGrafter"/>
</dbReference>
<dbReference type="Pfam" id="PF11887">
    <property type="entry name" value="Mce4_CUP1"/>
    <property type="match status" value="1"/>
</dbReference>
<keyword evidence="5" id="KW-1185">Reference proteome</keyword>
<comment type="caution">
    <text evidence="4">The sequence shown here is derived from an EMBL/GenBank/DDBJ whole genome shotgun (WGS) entry which is preliminary data.</text>
</comment>
<dbReference type="InterPro" id="IPR003399">
    <property type="entry name" value="Mce/MlaD"/>
</dbReference>
<evidence type="ECO:0000313" key="5">
    <source>
        <dbReference type="Proteomes" id="UP000438448"/>
    </source>
</evidence>
<sequence length="392" mass="40940">MIRLMRKRSSAPVRPGGGSLRNHVGPGSTAKRLSRTVIAATAASSVLILASGCGLTVESLPLPKPGTQGDTYTVHAVFANALNLPDQAKVKIGGSDIGTVSHITTKNFQAVVDLTIRKDIDLPKNTTAELRQATPLGDVFVAVSRPKDTGTQPPLQSGDTIGIDHTSAGATVEELLLSVSMLFNGGGIAALTKLTGELDSVVGGKPQQLADLLRQMTSVTTTLHADSARIDGVLKGFDTLANTIQVHHDELGQVANTLPSMIGTIAENNKALGDLLGKISTTSSALGDYANTTSDQLASLLDNLRTLMTALSKSQQSFGPMLDALHQVKPGVDASFKGNSLAVAATLTNLDVGLITDPAHSKLWDLRDAQDFTGSLIQVLQVVQGRLQGGHR</sequence>
<evidence type="ECO:0000256" key="1">
    <source>
        <dbReference type="SAM" id="MobiDB-lite"/>
    </source>
</evidence>
<name>A0A7K0DAX4_9NOCA</name>
<accession>A0A7K0DAX4</accession>
<dbReference type="InterPro" id="IPR052336">
    <property type="entry name" value="MlaD_Phospholipid_Transporter"/>
</dbReference>
<evidence type="ECO:0000259" key="3">
    <source>
        <dbReference type="Pfam" id="PF11887"/>
    </source>
</evidence>
<dbReference type="InterPro" id="IPR005693">
    <property type="entry name" value="Mce"/>
</dbReference>
<dbReference type="NCBIfam" id="TIGR00996">
    <property type="entry name" value="Mtu_fam_mce"/>
    <property type="match status" value="1"/>
</dbReference>
<proteinExistence type="predicted"/>
<feature type="domain" description="Mammalian cell entry C-terminal" evidence="3">
    <location>
        <begin position="153"/>
        <end position="343"/>
    </location>
</feature>